<protein>
    <submittedName>
        <fullName evidence="3">Uncharacterized protein</fullName>
    </submittedName>
</protein>
<gene>
    <name evidence="3" type="ORF">BDV26DRAFT_293925</name>
</gene>
<sequence>MIFLRCLAPFAVIALAYALPYGASSDSVQNWVRAPSQSDNDLSGFAPENKNPGNDQIQSIGDLKISADEAWAGIVTKNRAD</sequence>
<reference evidence="3 4" key="1">
    <citation type="submission" date="2019-04" db="EMBL/GenBank/DDBJ databases">
        <title>Friends and foes A comparative genomics studyof 23 Aspergillus species from section Flavi.</title>
        <authorList>
            <consortium name="DOE Joint Genome Institute"/>
            <person name="Kjaerbolling I."/>
            <person name="Vesth T."/>
            <person name="Frisvad J.C."/>
            <person name="Nybo J.L."/>
            <person name="Theobald S."/>
            <person name="Kildgaard S."/>
            <person name="Isbrandt T."/>
            <person name="Kuo A."/>
            <person name="Sato A."/>
            <person name="Lyhne E.K."/>
            <person name="Kogle M.E."/>
            <person name="Wiebenga A."/>
            <person name="Kun R.S."/>
            <person name="Lubbers R.J."/>
            <person name="Makela M.R."/>
            <person name="Barry K."/>
            <person name="Chovatia M."/>
            <person name="Clum A."/>
            <person name="Daum C."/>
            <person name="Haridas S."/>
            <person name="He G."/>
            <person name="LaButti K."/>
            <person name="Lipzen A."/>
            <person name="Mondo S."/>
            <person name="Riley R."/>
            <person name="Salamov A."/>
            <person name="Simmons B.A."/>
            <person name="Magnuson J.K."/>
            <person name="Henrissat B."/>
            <person name="Mortensen U.H."/>
            <person name="Larsen T.O."/>
            <person name="Devries R.P."/>
            <person name="Grigoriev I.V."/>
            <person name="Machida M."/>
            <person name="Baker S.E."/>
            <person name="Andersen M.R."/>
        </authorList>
    </citation>
    <scope>NUCLEOTIDE SEQUENCE [LARGE SCALE GENOMIC DNA]</scope>
    <source>
        <strain evidence="3 4">IBT 29228</strain>
    </source>
</reference>
<feature type="signal peptide" evidence="2">
    <location>
        <begin position="1"/>
        <end position="18"/>
    </location>
</feature>
<name>A0A5N7B685_9EURO</name>
<evidence type="ECO:0000313" key="4">
    <source>
        <dbReference type="Proteomes" id="UP000326198"/>
    </source>
</evidence>
<dbReference type="Proteomes" id="UP000326198">
    <property type="component" value="Unassembled WGS sequence"/>
</dbReference>
<keyword evidence="4" id="KW-1185">Reference proteome</keyword>
<evidence type="ECO:0000256" key="2">
    <source>
        <dbReference type="SAM" id="SignalP"/>
    </source>
</evidence>
<evidence type="ECO:0000256" key="1">
    <source>
        <dbReference type="SAM" id="MobiDB-lite"/>
    </source>
</evidence>
<organism evidence="3 4">
    <name type="scientific">Aspergillus bertholletiae</name>
    <dbReference type="NCBI Taxonomy" id="1226010"/>
    <lineage>
        <taxon>Eukaryota</taxon>
        <taxon>Fungi</taxon>
        <taxon>Dikarya</taxon>
        <taxon>Ascomycota</taxon>
        <taxon>Pezizomycotina</taxon>
        <taxon>Eurotiomycetes</taxon>
        <taxon>Eurotiomycetidae</taxon>
        <taxon>Eurotiales</taxon>
        <taxon>Aspergillaceae</taxon>
        <taxon>Aspergillus</taxon>
        <taxon>Aspergillus subgen. Circumdati</taxon>
    </lineage>
</organism>
<evidence type="ECO:0000313" key="3">
    <source>
        <dbReference type="EMBL" id="KAE8376690.1"/>
    </source>
</evidence>
<dbReference type="EMBL" id="ML736236">
    <property type="protein sequence ID" value="KAE8376690.1"/>
    <property type="molecule type" value="Genomic_DNA"/>
</dbReference>
<feature type="chain" id="PRO_5024806048" evidence="2">
    <location>
        <begin position="19"/>
        <end position="81"/>
    </location>
</feature>
<proteinExistence type="predicted"/>
<keyword evidence="2" id="KW-0732">Signal</keyword>
<dbReference type="AlphaFoldDB" id="A0A5N7B685"/>
<accession>A0A5N7B685</accession>
<feature type="region of interest" description="Disordered" evidence="1">
    <location>
        <begin position="34"/>
        <end position="58"/>
    </location>
</feature>